<dbReference type="AlphaFoldDB" id="F2UKF0"/>
<keyword evidence="3" id="KW-0378">Hydrolase</keyword>
<dbReference type="CDD" id="cd16026">
    <property type="entry name" value="GALNS_like"/>
    <property type="match status" value="1"/>
</dbReference>
<dbReference type="EMBL" id="GL832978">
    <property type="protein sequence ID" value="EGD77599.1"/>
    <property type="molecule type" value="Genomic_DNA"/>
</dbReference>
<sequence>MRMRMWVLVVVMVVVAAVAAAAAEEPKVKQPPNFLVLMVDDLGYGDLGCFGRKNVSTPHVDSLCRDGVKMDQFLVPASVCTPSRAGFLTGRLPRRFGMTANVLPWRVMATTGQPTGFPDSEITLPEVLREKGYATGMSGKWHLGISNLTHHWAHLPKQHGFDSWLGLPYTNMHGCDPYHGLQNESLRDCMVMANNTVVSQPTIYSNLTQTLTDHAIHFITEKAALNQPFFFYMAYVHVHTPLFSSPKFKNVSAGGVFGDNVEEMDDSVGQILRALDEAHIANNTLVLLTSDNGPFLEEGWSRRGRTGGLKGGKGQTYEGGIRVPGIARWPGVIPAGTVLHEAVTTLDLMPTFAALADTTAPTDRIIDGANVWEMMVHPHNATRPDPIIWHYCGHNVTAARNGRYKLHFATQIWASDARPTPLCIECCPYSPLSFNGTGGSLCPCDAEHLQRHDPPLIFDMLTDPGESQPLTPETLPNFNQLVRDTKQALAEHYATVHPTRDEMVSLPIPPLSPCCTNEWFIGDACACQIYEEGKVYP</sequence>
<evidence type="ECO:0000256" key="5">
    <source>
        <dbReference type="SAM" id="SignalP"/>
    </source>
</evidence>
<protein>
    <submittedName>
        <fullName evidence="7">Steroid sulfatase</fullName>
    </submittedName>
</protein>
<reference evidence="7" key="1">
    <citation type="submission" date="2009-08" db="EMBL/GenBank/DDBJ databases">
        <title>Annotation of Salpingoeca rosetta.</title>
        <authorList>
            <consortium name="The Broad Institute Genome Sequencing Platform"/>
            <person name="Russ C."/>
            <person name="Cuomo C."/>
            <person name="Burger G."/>
            <person name="Gray M.W."/>
            <person name="Holland P.W.H."/>
            <person name="King N."/>
            <person name="Lang F.B.F."/>
            <person name="Roger A.J."/>
            <person name="Ruiz-Trillo I."/>
            <person name="Young S.K."/>
            <person name="Zeng Q."/>
            <person name="Gargeya S."/>
            <person name="Alvarado L."/>
            <person name="Berlin A."/>
            <person name="Chapman S.B."/>
            <person name="Chen Z."/>
            <person name="Freedman E."/>
            <person name="Gellesch M."/>
            <person name="Goldberg J."/>
            <person name="Griggs A."/>
            <person name="Gujja S."/>
            <person name="Heilman E."/>
            <person name="Heiman D."/>
            <person name="Howarth C."/>
            <person name="Mehta T."/>
            <person name="Neiman D."/>
            <person name="Pearson M."/>
            <person name="Roberts A."/>
            <person name="Saif S."/>
            <person name="Shea T."/>
            <person name="Shenoy N."/>
            <person name="Sisk P."/>
            <person name="Stolte C."/>
            <person name="Sykes S."/>
            <person name="White J."/>
            <person name="Yandava C."/>
            <person name="Haas B."/>
            <person name="Nusbaum C."/>
            <person name="Birren B."/>
        </authorList>
    </citation>
    <scope>NUCLEOTIDE SEQUENCE [LARGE SCALE GENOMIC DNA]</scope>
    <source>
        <strain evidence="7">ATCC 50818</strain>
    </source>
</reference>
<dbReference type="InParanoid" id="F2UKF0"/>
<dbReference type="InterPro" id="IPR024607">
    <property type="entry name" value="Sulfatase_CS"/>
</dbReference>
<dbReference type="Pfam" id="PF00884">
    <property type="entry name" value="Sulfatase"/>
    <property type="match status" value="1"/>
</dbReference>
<dbReference type="PROSITE" id="PS00523">
    <property type="entry name" value="SULFATASE_1"/>
    <property type="match status" value="1"/>
</dbReference>
<keyword evidence="8" id="KW-1185">Reference proteome</keyword>
<dbReference type="RefSeq" id="XP_004990487.1">
    <property type="nucleotide sequence ID" value="XM_004990430.1"/>
</dbReference>
<evidence type="ECO:0000259" key="6">
    <source>
        <dbReference type="Pfam" id="PF00884"/>
    </source>
</evidence>
<dbReference type="eggNOG" id="KOG3867">
    <property type="taxonomic scope" value="Eukaryota"/>
</dbReference>
<name>F2UKF0_SALR5</name>
<organism evidence="8">
    <name type="scientific">Salpingoeca rosetta (strain ATCC 50818 / BSB-021)</name>
    <dbReference type="NCBI Taxonomy" id="946362"/>
    <lineage>
        <taxon>Eukaryota</taxon>
        <taxon>Choanoflagellata</taxon>
        <taxon>Craspedida</taxon>
        <taxon>Salpingoecidae</taxon>
        <taxon>Salpingoeca</taxon>
    </lineage>
</organism>
<accession>F2UKF0</accession>
<dbReference type="SUPFAM" id="SSF53649">
    <property type="entry name" value="Alkaline phosphatase-like"/>
    <property type="match status" value="1"/>
</dbReference>
<evidence type="ECO:0000256" key="3">
    <source>
        <dbReference type="ARBA" id="ARBA00022801"/>
    </source>
</evidence>
<dbReference type="PROSITE" id="PS00149">
    <property type="entry name" value="SULFATASE_2"/>
    <property type="match status" value="1"/>
</dbReference>
<dbReference type="GO" id="GO:0046872">
    <property type="term" value="F:metal ion binding"/>
    <property type="evidence" value="ECO:0007669"/>
    <property type="project" value="UniProtKB-KW"/>
</dbReference>
<dbReference type="KEGG" id="sre:PTSG_08696"/>
<evidence type="ECO:0000256" key="4">
    <source>
        <dbReference type="ARBA" id="ARBA00022837"/>
    </source>
</evidence>
<dbReference type="Gene3D" id="3.30.1120.10">
    <property type="match status" value="1"/>
</dbReference>
<dbReference type="FunFam" id="3.40.720.10:FF:000004">
    <property type="entry name" value="Arylsulfatase E"/>
    <property type="match status" value="1"/>
</dbReference>
<feature type="domain" description="Sulfatase N-terminal" evidence="6">
    <location>
        <begin position="32"/>
        <end position="357"/>
    </location>
</feature>
<dbReference type="Proteomes" id="UP000007799">
    <property type="component" value="Unassembled WGS sequence"/>
</dbReference>
<evidence type="ECO:0000313" key="8">
    <source>
        <dbReference type="Proteomes" id="UP000007799"/>
    </source>
</evidence>
<dbReference type="OrthoDB" id="103349at2759"/>
<keyword evidence="5" id="KW-0732">Signal</keyword>
<proteinExistence type="inferred from homology"/>
<keyword evidence="4" id="KW-0106">Calcium</keyword>
<dbReference type="PANTHER" id="PTHR42693:SF49">
    <property type="entry name" value="SULFATASE N-TERMINAL DOMAIN-CONTAINING PROTEIN"/>
    <property type="match status" value="1"/>
</dbReference>
<dbReference type="PANTHER" id="PTHR42693">
    <property type="entry name" value="ARYLSULFATASE FAMILY MEMBER"/>
    <property type="match status" value="1"/>
</dbReference>
<evidence type="ECO:0000256" key="2">
    <source>
        <dbReference type="ARBA" id="ARBA00022723"/>
    </source>
</evidence>
<keyword evidence="2" id="KW-0479">Metal-binding</keyword>
<dbReference type="FunCoup" id="F2UKF0">
    <property type="interactions" value="111"/>
</dbReference>
<dbReference type="InterPro" id="IPR050738">
    <property type="entry name" value="Sulfatase"/>
</dbReference>
<gene>
    <name evidence="7" type="ORF">PTSG_08696</name>
</gene>
<dbReference type="GeneID" id="16071043"/>
<dbReference type="InterPro" id="IPR000917">
    <property type="entry name" value="Sulfatase_N"/>
</dbReference>
<evidence type="ECO:0000256" key="1">
    <source>
        <dbReference type="ARBA" id="ARBA00008779"/>
    </source>
</evidence>
<comment type="similarity">
    <text evidence="1">Belongs to the sulfatase family.</text>
</comment>
<feature type="chain" id="PRO_5003287771" evidence="5">
    <location>
        <begin position="24"/>
        <end position="537"/>
    </location>
</feature>
<dbReference type="Gene3D" id="3.40.720.10">
    <property type="entry name" value="Alkaline Phosphatase, subunit A"/>
    <property type="match status" value="2"/>
</dbReference>
<dbReference type="InterPro" id="IPR017850">
    <property type="entry name" value="Alkaline_phosphatase_core_sf"/>
</dbReference>
<dbReference type="Pfam" id="PF14707">
    <property type="entry name" value="Sulfatase_C"/>
    <property type="match status" value="1"/>
</dbReference>
<feature type="signal peptide" evidence="5">
    <location>
        <begin position="1"/>
        <end position="23"/>
    </location>
</feature>
<dbReference type="OMA" id="HVACRCQ"/>
<dbReference type="GO" id="GO:0004065">
    <property type="term" value="F:arylsulfatase activity"/>
    <property type="evidence" value="ECO:0007669"/>
    <property type="project" value="TreeGrafter"/>
</dbReference>
<evidence type="ECO:0000313" key="7">
    <source>
        <dbReference type="EMBL" id="EGD77599.1"/>
    </source>
</evidence>
<dbReference type="STRING" id="946362.F2UKF0"/>